<evidence type="ECO:0000256" key="4">
    <source>
        <dbReference type="ARBA" id="ARBA00023136"/>
    </source>
</evidence>
<feature type="transmembrane region" description="Helical" evidence="5">
    <location>
        <begin position="37"/>
        <end position="56"/>
    </location>
</feature>
<feature type="transmembrane region" description="Helical" evidence="5">
    <location>
        <begin position="124"/>
        <end position="146"/>
    </location>
</feature>
<feature type="transmembrane region" description="Helical" evidence="5">
    <location>
        <begin position="97"/>
        <end position="117"/>
    </location>
</feature>
<reference evidence="6" key="1">
    <citation type="submission" date="2022-06" db="EMBL/GenBank/DDBJ databases">
        <title>Aquibacillus sp. a new bacterium isolated from soil saline samples.</title>
        <authorList>
            <person name="Galisteo C."/>
            <person name="De La Haba R."/>
            <person name="Sanchez-Porro C."/>
            <person name="Ventosa A."/>
        </authorList>
    </citation>
    <scope>NUCLEOTIDE SEQUENCE</scope>
    <source>
        <strain evidence="6">3ASR75-54</strain>
    </source>
</reference>
<comment type="subcellular location">
    <subcellularLocation>
        <location evidence="1">Membrane</location>
        <topology evidence="1">Multi-pass membrane protein</topology>
    </subcellularLocation>
</comment>
<evidence type="ECO:0000256" key="1">
    <source>
        <dbReference type="ARBA" id="ARBA00004141"/>
    </source>
</evidence>
<evidence type="ECO:0000256" key="2">
    <source>
        <dbReference type="ARBA" id="ARBA00022692"/>
    </source>
</evidence>
<organism evidence="6 7">
    <name type="scientific">Aquibacillus salsiterrae</name>
    <dbReference type="NCBI Taxonomy" id="2950439"/>
    <lineage>
        <taxon>Bacteria</taxon>
        <taxon>Bacillati</taxon>
        <taxon>Bacillota</taxon>
        <taxon>Bacilli</taxon>
        <taxon>Bacillales</taxon>
        <taxon>Bacillaceae</taxon>
        <taxon>Aquibacillus</taxon>
    </lineage>
</organism>
<keyword evidence="3 5" id="KW-1133">Transmembrane helix</keyword>
<name>A0A9X3WFI9_9BACI</name>
<evidence type="ECO:0000313" key="7">
    <source>
        <dbReference type="Proteomes" id="UP001145069"/>
    </source>
</evidence>
<evidence type="ECO:0000313" key="6">
    <source>
        <dbReference type="EMBL" id="MDC3416086.1"/>
    </source>
</evidence>
<dbReference type="Pfam" id="PF01758">
    <property type="entry name" value="SBF"/>
    <property type="match status" value="1"/>
</dbReference>
<dbReference type="EMBL" id="JAMQKC010000002">
    <property type="protein sequence ID" value="MDC3416086.1"/>
    <property type="molecule type" value="Genomic_DNA"/>
</dbReference>
<feature type="transmembrane region" description="Helical" evidence="5">
    <location>
        <begin position="224"/>
        <end position="249"/>
    </location>
</feature>
<accession>A0A9X3WFI9</accession>
<dbReference type="Gene3D" id="1.20.1530.20">
    <property type="match status" value="1"/>
</dbReference>
<dbReference type="PANTHER" id="PTHR10361:SF28">
    <property type="entry name" value="P3 PROTEIN-RELATED"/>
    <property type="match status" value="1"/>
</dbReference>
<feature type="transmembrane region" description="Helical" evidence="5">
    <location>
        <begin position="270"/>
        <end position="293"/>
    </location>
</feature>
<feature type="transmembrane region" description="Helical" evidence="5">
    <location>
        <begin position="12"/>
        <end position="31"/>
    </location>
</feature>
<dbReference type="GO" id="GO:0016020">
    <property type="term" value="C:membrane"/>
    <property type="evidence" value="ECO:0007669"/>
    <property type="project" value="UniProtKB-SubCell"/>
</dbReference>
<keyword evidence="7" id="KW-1185">Reference proteome</keyword>
<feature type="transmembrane region" description="Helical" evidence="5">
    <location>
        <begin position="68"/>
        <end position="91"/>
    </location>
</feature>
<keyword evidence="4 5" id="KW-0472">Membrane</keyword>
<gene>
    <name evidence="6" type="ORF">NC799_04055</name>
</gene>
<feature type="transmembrane region" description="Helical" evidence="5">
    <location>
        <begin position="158"/>
        <end position="179"/>
    </location>
</feature>
<dbReference type="PANTHER" id="PTHR10361">
    <property type="entry name" value="SODIUM-BILE ACID COTRANSPORTER"/>
    <property type="match status" value="1"/>
</dbReference>
<dbReference type="InterPro" id="IPR004710">
    <property type="entry name" value="Bilac:Na_transpt"/>
</dbReference>
<keyword evidence="2 5" id="KW-0812">Transmembrane</keyword>
<feature type="transmembrane region" description="Helical" evidence="5">
    <location>
        <begin position="200"/>
        <end position="218"/>
    </location>
</feature>
<dbReference type="AlphaFoldDB" id="A0A9X3WFI9"/>
<sequence length="322" mass="35158">MLQKTNQFLEKAMPFLIPGIVVLGITIFSGVSSISHWVQWIFAFISFSSCLGFKLSELKRAVSKPLPVFTCFLILQLVMPAIAYVAGIVFFPGDDLTITGLVLTFTIPTGVVTLMWASIYGGNIGLSLLIVLANTLMSPILVPFTLELLMGAKVSIDVYGLVLGLLKMIVIPSILGVIVNRTLNERSRSLSKVLAPFSKISVMTVILINSAVVSPFFQDVNPRLLFLFLIVFGLGCTGYLLGFFISVLFKWEKGYMISIMYNSGMRNTGVGAALAVTYFAPATALPIVLAIIFQQFIASIAGQLVKKYYVSDEKDIRLAKQA</sequence>
<evidence type="ECO:0000256" key="3">
    <source>
        <dbReference type="ARBA" id="ARBA00022989"/>
    </source>
</evidence>
<dbReference type="Proteomes" id="UP001145069">
    <property type="component" value="Unassembled WGS sequence"/>
</dbReference>
<proteinExistence type="predicted"/>
<evidence type="ECO:0000256" key="5">
    <source>
        <dbReference type="SAM" id="Phobius"/>
    </source>
</evidence>
<comment type="caution">
    <text evidence="6">The sequence shown here is derived from an EMBL/GenBank/DDBJ whole genome shotgun (WGS) entry which is preliminary data.</text>
</comment>
<protein>
    <submittedName>
        <fullName evidence="6">Bile acid:sodium symporter family protein</fullName>
    </submittedName>
</protein>
<dbReference type="InterPro" id="IPR002657">
    <property type="entry name" value="BilAc:Na_symport/Acr3"/>
</dbReference>
<dbReference type="InterPro" id="IPR038770">
    <property type="entry name" value="Na+/solute_symporter_sf"/>
</dbReference>
<dbReference type="RefSeq" id="WP_272445068.1">
    <property type="nucleotide sequence ID" value="NZ_JAMQKC010000002.1"/>
</dbReference>